<dbReference type="AlphaFoldDB" id="A0A1J1J8D1"/>
<sequence length="84" mass="9779">MRNVRCFRNSNSLGCEEESFRKYLLKHTSSCNMTFWHRPNDKSIAFCILPHVCCRTEQMLAKYHAMGKRGIPCCYGLNDVSNKT</sequence>
<accession>A0A1J1J8D1</accession>
<dbReference type="EMBL" id="CVRI01000075">
    <property type="protein sequence ID" value="CRL08659.1"/>
    <property type="molecule type" value="Genomic_DNA"/>
</dbReference>
<organism evidence="1 2">
    <name type="scientific">Clunio marinus</name>
    <dbReference type="NCBI Taxonomy" id="568069"/>
    <lineage>
        <taxon>Eukaryota</taxon>
        <taxon>Metazoa</taxon>
        <taxon>Ecdysozoa</taxon>
        <taxon>Arthropoda</taxon>
        <taxon>Hexapoda</taxon>
        <taxon>Insecta</taxon>
        <taxon>Pterygota</taxon>
        <taxon>Neoptera</taxon>
        <taxon>Endopterygota</taxon>
        <taxon>Diptera</taxon>
        <taxon>Nematocera</taxon>
        <taxon>Chironomoidea</taxon>
        <taxon>Chironomidae</taxon>
        <taxon>Clunio</taxon>
    </lineage>
</organism>
<dbReference type="Proteomes" id="UP000183832">
    <property type="component" value="Unassembled WGS sequence"/>
</dbReference>
<protein>
    <submittedName>
        <fullName evidence="1">CLUMA_CG021499, isoform A</fullName>
    </submittedName>
</protein>
<evidence type="ECO:0000313" key="2">
    <source>
        <dbReference type="Proteomes" id="UP000183832"/>
    </source>
</evidence>
<reference evidence="1 2" key="1">
    <citation type="submission" date="2015-04" db="EMBL/GenBank/DDBJ databases">
        <authorList>
            <person name="Syromyatnikov M.Y."/>
            <person name="Popov V.N."/>
        </authorList>
    </citation>
    <scope>NUCLEOTIDE SEQUENCE [LARGE SCALE GENOMIC DNA]</scope>
</reference>
<name>A0A1J1J8D1_9DIPT</name>
<evidence type="ECO:0000313" key="1">
    <source>
        <dbReference type="EMBL" id="CRL08659.1"/>
    </source>
</evidence>
<proteinExistence type="predicted"/>
<gene>
    <name evidence="1" type="ORF">CLUMA_CG021499</name>
</gene>
<keyword evidence="2" id="KW-1185">Reference proteome</keyword>